<dbReference type="PIRSF" id="PIRSF006157">
    <property type="entry name" value="Doxgns_DODA"/>
    <property type="match status" value="1"/>
</dbReference>
<comment type="cofactor">
    <cofactor evidence="1">
        <name>Zn(2+)</name>
        <dbReference type="ChEBI" id="CHEBI:29105"/>
    </cofactor>
</comment>
<dbReference type="RefSeq" id="WP_296938989.1">
    <property type="nucleotide sequence ID" value="NZ_LT599032.1"/>
</dbReference>
<dbReference type="InterPro" id="IPR004183">
    <property type="entry name" value="Xdiol_dOase_suB"/>
</dbReference>
<gene>
    <name evidence="7" type="primary">ygiD</name>
    <name evidence="7" type="ORF">KL86DYS1_11132</name>
</gene>
<organism evidence="7">
    <name type="scientific">uncultured Dysgonomonas sp</name>
    <dbReference type="NCBI Taxonomy" id="206096"/>
    <lineage>
        <taxon>Bacteria</taxon>
        <taxon>Pseudomonadati</taxon>
        <taxon>Bacteroidota</taxon>
        <taxon>Bacteroidia</taxon>
        <taxon>Bacteroidales</taxon>
        <taxon>Dysgonomonadaceae</taxon>
        <taxon>Dysgonomonas</taxon>
        <taxon>environmental samples</taxon>
    </lineage>
</organism>
<dbReference type="PANTHER" id="PTHR30096:SF0">
    <property type="entry name" value="4,5-DOPA DIOXYGENASE EXTRADIOL-LIKE PROTEIN"/>
    <property type="match status" value="1"/>
</dbReference>
<evidence type="ECO:0000259" key="6">
    <source>
        <dbReference type="Pfam" id="PF02900"/>
    </source>
</evidence>
<evidence type="ECO:0000256" key="1">
    <source>
        <dbReference type="ARBA" id="ARBA00001947"/>
    </source>
</evidence>
<comment type="similarity">
    <text evidence="2">Belongs to the DODA-type extradiol aromatic ring-opening dioxygenase family.</text>
</comment>
<dbReference type="Pfam" id="PF02900">
    <property type="entry name" value="LigB"/>
    <property type="match status" value="1"/>
</dbReference>
<dbReference type="EMBL" id="FLUM01000001">
    <property type="protein sequence ID" value="SBV94432.1"/>
    <property type="molecule type" value="Genomic_DNA"/>
</dbReference>
<dbReference type="Gene3D" id="3.40.830.10">
    <property type="entry name" value="LigB-like"/>
    <property type="match status" value="1"/>
</dbReference>
<dbReference type="PANTHER" id="PTHR30096">
    <property type="entry name" value="4,5-DOPA DIOXYGENASE EXTRADIOL-LIKE PROTEIN"/>
    <property type="match status" value="1"/>
</dbReference>
<keyword evidence="5 7" id="KW-0560">Oxidoreductase</keyword>
<protein>
    <submittedName>
        <fullName evidence="7">Putative enzyme</fullName>
        <ecNumber evidence="7">1.13.-.-</ecNumber>
    </submittedName>
</protein>
<dbReference type="CDD" id="cd07363">
    <property type="entry name" value="45_DOPA_Dioxygenase"/>
    <property type="match status" value="1"/>
</dbReference>
<accession>A0A212J4Q0</accession>
<proteinExistence type="inferred from homology"/>
<dbReference type="NCBIfam" id="NF007914">
    <property type="entry name" value="PRK10628.1"/>
    <property type="match status" value="1"/>
</dbReference>
<feature type="domain" description="Extradiol ring-cleavage dioxygenase class III enzyme subunit B" evidence="6">
    <location>
        <begin position="35"/>
        <end position="253"/>
    </location>
</feature>
<name>A0A212J4Q0_9BACT</name>
<evidence type="ECO:0000256" key="5">
    <source>
        <dbReference type="ARBA" id="ARBA00023002"/>
    </source>
</evidence>
<reference evidence="7" key="1">
    <citation type="submission" date="2016-04" db="EMBL/GenBank/DDBJ databases">
        <authorList>
            <person name="Evans L.H."/>
            <person name="Alamgir A."/>
            <person name="Owens N."/>
            <person name="Weber N.D."/>
            <person name="Virtaneva K."/>
            <person name="Barbian K."/>
            <person name="Babar A."/>
            <person name="Rosenke K."/>
        </authorList>
    </citation>
    <scope>NUCLEOTIDE SEQUENCE</scope>
    <source>
        <strain evidence="7">86-1</strain>
    </source>
</reference>
<dbReference type="InterPro" id="IPR014436">
    <property type="entry name" value="Extradiol_dOase_DODA"/>
</dbReference>
<dbReference type="GO" id="GO:0008198">
    <property type="term" value="F:ferrous iron binding"/>
    <property type="evidence" value="ECO:0007669"/>
    <property type="project" value="InterPro"/>
</dbReference>
<evidence type="ECO:0000313" key="7">
    <source>
        <dbReference type="EMBL" id="SBV94432.1"/>
    </source>
</evidence>
<evidence type="ECO:0000256" key="4">
    <source>
        <dbReference type="ARBA" id="ARBA00022833"/>
    </source>
</evidence>
<dbReference type="SUPFAM" id="SSF53213">
    <property type="entry name" value="LigB-like"/>
    <property type="match status" value="1"/>
</dbReference>
<dbReference type="GO" id="GO:0008270">
    <property type="term" value="F:zinc ion binding"/>
    <property type="evidence" value="ECO:0007669"/>
    <property type="project" value="InterPro"/>
</dbReference>
<evidence type="ECO:0000256" key="3">
    <source>
        <dbReference type="ARBA" id="ARBA00022723"/>
    </source>
</evidence>
<evidence type="ECO:0000256" key="2">
    <source>
        <dbReference type="ARBA" id="ARBA00007581"/>
    </source>
</evidence>
<dbReference type="AlphaFoldDB" id="A0A212J4Q0"/>
<dbReference type="GO" id="GO:0016702">
    <property type="term" value="F:oxidoreductase activity, acting on single donors with incorporation of molecular oxygen, incorporation of two atoms of oxygen"/>
    <property type="evidence" value="ECO:0007669"/>
    <property type="project" value="UniProtKB-ARBA"/>
</dbReference>
<keyword evidence="4" id="KW-0862">Zinc</keyword>
<sequence length="276" mass="31619">MTLKDLHKQAMQFHDTPLMPVVFVGHGTPMNAVEDNEFVQAWTSLGQDLPQPQAILCISAHWETRGTFVTAMSEPKTIHDFYGFPRELFAQQYPARGSKELAELVRERINDVAIGEDYEWGLDHGSWSVLKHIYPLADIPVVQMSIDHFKGMRYHYDLGRELAFLRRKGVLVIGSGNMIHNLRMVRVEGDDFNTEYGYDWAFELNDLFKDKILNGDFHSLIDYTRLHDAARLAIPTPEHYIPLLYTLALREKDEPVRIFNDKVIAGSLSMTSLVIG</sequence>
<keyword evidence="3" id="KW-0479">Metal-binding</keyword>
<dbReference type="EC" id="1.13.-.-" evidence="7"/>